<evidence type="ECO:0000313" key="3">
    <source>
        <dbReference type="Proteomes" id="UP000030081"/>
    </source>
</evidence>
<sequence>MKRTILALSFLFATAAQADNQWSKSLSLTYGGFSNLDSDGFMMTTGEGRAPLPSMQQDTNHRRHPIYDFTSKIDENGEVSWLKSFEQSSYYQGMDIVESGGIYYLALSSHHNLDSQLLLISKDGVEIDRVTSENAEYRSLESDGADGVIITGQYPSEGNGFVAHYSASGEMQTCTIEVGEGVTLNSSAYQDGIAISVGHSDSRGVIYATSFSDGECYSELVYEEPAASNGFTDIIISQSQLYVAHDSFVTKLDEDYNMIWSINYEGNIINGLSQGSQNNILAAGMKNGDSWLLTFDTDGVIGIDQTYAYDEFDDYANSVLERPSGDGYMLTGKFSDNSFFLSVDENGYIEDLTPEDITPTGVSR</sequence>
<keyword evidence="1" id="KW-0732">Signal</keyword>
<name>A0AAN0SBA0_9VIBR</name>
<evidence type="ECO:0000313" key="2">
    <source>
        <dbReference type="EMBL" id="AIW19134.1"/>
    </source>
</evidence>
<protein>
    <submittedName>
        <fullName evidence="2">Uncharacterized protein</fullName>
    </submittedName>
</protein>
<dbReference type="EMBL" id="CP009617">
    <property type="protein sequence ID" value="AIW19134.1"/>
    <property type="molecule type" value="Genomic_DNA"/>
</dbReference>
<reference evidence="2 3" key="1">
    <citation type="submission" date="2014-10" db="EMBL/GenBank/DDBJ databases">
        <title>The Complete Genome Sequence for the Shellfish Pathogen Vibrio coralliilyticus RE98 Isolated from a Shellfish Hatchery.</title>
        <authorList>
            <person name="Richards G.P."/>
            <person name="Bono J.L."/>
            <person name="Watson M.A."/>
            <person name="Needleman D.S."/>
        </authorList>
    </citation>
    <scope>NUCLEOTIDE SEQUENCE [LARGE SCALE GENOMIC DNA]</scope>
    <source>
        <strain evidence="2 3">RE98</strain>
    </source>
</reference>
<feature type="signal peptide" evidence="1">
    <location>
        <begin position="1"/>
        <end position="18"/>
    </location>
</feature>
<keyword evidence="3" id="KW-1185">Reference proteome</keyword>
<dbReference type="Proteomes" id="UP000030081">
    <property type="component" value="Chromosome 1"/>
</dbReference>
<evidence type="ECO:0000256" key="1">
    <source>
        <dbReference type="SAM" id="SignalP"/>
    </source>
</evidence>
<accession>A0AAN0SBA0</accession>
<dbReference type="AlphaFoldDB" id="A0AAN0SBA0"/>
<organism evidence="2 3">
    <name type="scientific">Vibrio coralliilyticus</name>
    <dbReference type="NCBI Taxonomy" id="190893"/>
    <lineage>
        <taxon>Bacteria</taxon>
        <taxon>Pseudomonadati</taxon>
        <taxon>Pseudomonadota</taxon>
        <taxon>Gammaproteobacteria</taxon>
        <taxon>Vibrionales</taxon>
        <taxon>Vibrionaceae</taxon>
        <taxon>Vibrio</taxon>
    </lineage>
</organism>
<feature type="chain" id="PRO_5042967022" evidence="1">
    <location>
        <begin position="19"/>
        <end position="364"/>
    </location>
</feature>
<dbReference type="RefSeq" id="WP_043008409.1">
    <property type="nucleotide sequence ID" value="NZ_CP009617.1"/>
</dbReference>
<gene>
    <name evidence="2" type="ORF">IX92_08735</name>
</gene>
<dbReference type="SUPFAM" id="SSF63829">
    <property type="entry name" value="Calcium-dependent phosphotriesterase"/>
    <property type="match status" value="1"/>
</dbReference>
<dbReference type="KEGG" id="vcy:IX92_08735"/>
<proteinExistence type="predicted"/>